<sequence length="719" mass="79861">MESLIASPAEGAPRRPRGRPPSRSWAFFTTLVEPQKQPSATCRHCQQQVSYHKKWAQARTHLMKCVQFLRFIDALPPSDVPEWYLAEINRRQQSLALSRTVPFPAMQAQIPTPTASFKVIQPAMVPITMVPNVQNGSAKAVATGQHDTKTLEENVAMHLFTTMNVDQLVDGERVQVPYLMQAFQTFSGDFGLPTKEKLMTELLDRCFERVKGQMDGFFKSGVVPVSLSMDTTPSATAENGVSINYMVNLASSGNFPMFVESVKCPSSGDAGADAEWAARDVARVVKKMASPVAGCVIPCTLPQSRQAREALERQFPAMYFHGCLRDGLLALVRHIFVPASGVSDTDRKRNTTLPFSQDLQQFALQCADLAFFLPGRQEKFSYLREVSASAANLMHVTVRRRLKVEDAFSAILQAEPFLDAEIILNQLFAPSTEDTSSNRFHAHHPASIAHLQTQFTRIVRSPQFVEKLRKYLEVLRPVHELLSLLSDDTSSTTLPLSEVYSTFSQLAQQYAASTLLQPDEKAGLHALVRQLQENALGPAHLLAYLLDPVLLGENLPVDTKADAEQKLMSSCRADGSPLSDTDKEALYMQYMEFKKAAFNQKTHKAETLVFRTLKERKKSSLEFWFTEGAKWPVLQAIACRIFVMPVCAFSSTRVIAESSVEPLLLLEKTDPLTSAKLTYVRANARQLQLAEASGSVLAPAVQNTQLEDNTKDITASMVV</sequence>
<comment type="subcellular location">
    <subcellularLocation>
        <location evidence="1">Nucleus</location>
    </subcellularLocation>
</comment>
<keyword evidence="8" id="KW-1185">Reference proteome</keyword>
<keyword evidence="5" id="KW-0539">Nucleus</keyword>
<keyword evidence="3" id="KW-0863">Zinc-finger</keyword>
<dbReference type="AlphaFoldDB" id="G4YHV4"/>
<dbReference type="KEGG" id="psoj:PHYSODRAFT_309922"/>
<dbReference type="GeneID" id="20643204"/>
<evidence type="ECO:0000256" key="1">
    <source>
        <dbReference type="ARBA" id="ARBA00004123"/>
    </source>
</evidence>
<dbReference type="InterPro" id="IPR012337">
    <property type="entry name" value="RNaseH-like_sf"/>
</dbReference>
<reference evidence="7 8" key="1">
    <citation type="journal article" date="2006" name="Science">
        <title>Phytophthora genome sequences uncover evolutionary origins and mechanisms of pathogenesis.</title>
        <authorList>
            <person name="Tyler B.M."/>
            <person name="Tripathy S."/>
            <person name="Zhang X."/>
            <person name="Dehal P."/>
            <person name="Jiang R.H."/>
            <person name="Aerts A."/>
            <person name="Arredondo F.D."/>
            <person name="Baxter L."/>
            <person name="Bensasson D."/>
            <person name="Beynon J.L."/>
            <person name="Chapman J."/>
            <person name="Damasceno C.M."/>
            <person name="Dorrance A.E."/>
            <person name="Dou D."/>
            <person name="Dickerman A.W."/>
            <person name="Dubchak I.L."/>
            <person name="Garbelotto M."/>
            <person name="Gijzen M."/>
            <person name="Gordon S.G."/>
            <person name="Govers F."/>
            <person name="Grunwald N.J."/>
            <person name="Huang W."/>
            <person name="Ivors K.L."/>
            <person name="Jones R.W."/>
            <person name="Kamoun S."/>
            <person name="Krampis K."/>
            <person name="Lamour K.H."/>
            <person name="Lee M.K."/>
            <person name="McDonald W.H."/>
            <person name="Medina M."/>
            <person name="Meijer H.J."/>
            <person name="Nordberg E.K."/>
            <person name="Maclean D.J."/>
            <person name="Ospina-Giraldo M.D."/>
            <person name="Morris P.F."/>
            <person name="Phuntumart V."/>
            <person name="Putnam N.H."/>
            <person name="Rash S."/>
            <person name="Rose J.K."/>
            <person name="Sakihama Y."/>
            <person name="Salamov A.A."/>
            <person name="Savidor A."/>
            <person name="Scheuring C.F."/>
            <person name="Smith B.M."/>
            <person name="Sobral B.W."/>
            <person name="Terry A."/>
            <person name="Torto-Alalibo T.A."/>
            <person name="Win J."/>
            <person name="Xu Z."/>
            <person name="Zhang H."/>
            <person name="Grigoriev I.V."/>
            <person name="Rokhsar D.S."/>
            <person name="Boore J.L."/>
        </authorList>
    </citation>
    <scope>NUCLEOTIDE SEQUENCE [LARGE SCALE GENOMIC DNA]</scope>
    <source>
        <strain evidence="7 8">P6497</strain>
    </source>
</reference>
<evidence type="ECO:0000256" key="6">
    <source>
        <dbReference type="SAM" id="MobiDB-lite"/>
    </source>
</evidence>
<dbReference type="SUPFAM" id="SSF53098">
    <property type="entry name" value="Ribonuclease H-like"/>
    <property type="match status" value="1"/>
</dbReference>
<dbReference type="EMBL" id="JH159151">
    <property type="protein sequence ID" value="EGZ29681.1"/>
    <property type="molecule type" value="Genomic_DNA"/>
</dbReference>
<evidence type="ECO:0000313" key="8">
    <source>
        <dbReference type="Proteomes" id="UP000002640"/>
    </source>
</evidence>
<evidence type="ECO:0000256" key="5">
    <source>
        <dbReference type="ARBA" id="ARBA00023242"/>
    </source>
</evidence>
<dbReference type="GO" id="GO:0008270">
    <property type="term" value="F:zinc ion binding"/>
    <property type="evidence" value="ECO:0007669"/>
    <property type="project" value="UniProtKB-KW"/>
</dbReference>
<organism evidence="7 8">
    <name type="scientific">Phytophthora sojae (strain P6497)</name>
    <name type="common">Soybean stem and root rot agent</name>
    <name type="synonym">Phytophthora megasperma f. sp. glycines</name>
    <dbReference type="NCBI Taxonomy" id="1094619"/>
    <lineage>
        <taxon>Eukaryota</taxon>
        <taxon>Sar</taxon>
        <taxon>Stramenopiles</taxon>
        <taxon>Oomycota</taxon>
        <taxon>Peronosporomycetes</taxon>
        <taxon>Peronosporales</taxon>
        <taxon>Peronosporaceae</taxon>
        <taxon>Phytophthora</taxon>
    </lineage>
</organism>
<dbReference type="OMA" id="DVPEWYL"/>
<dbReference type="InParanoid" id="G4YHV4"/>
<dbReference type="RefSeq" id="XP_009516956.1">
    <property type="nucleotide sequence ID" value="XM_009518661.1"/>
</dbReference>
<protein>
    <recommendedName>
        <fullName evidence="9">HAT C-terminal dimerisation domain-containing protein</fullName>
    </recommendedName>
</protein>
<gene>
    <name evidence="7" type="ORF">PHYSODRAFT_309922</name>
</gene>
<dbReference type="GO" id="GO:0005634">
    <property type="term" value="C:nucleus"/>
    <property type="evidence" value="ECO:0007669"/>
    <property type="project" value="UniProtKB-SubCell"/>
</dbReference>
<dbReference type="InterPro" id="IPR052035">
    <property type="entry name" value="ZnF_BED_domain_contain"/>
</dbReference>
<name>G4YHV4_PHYSP</name>
<evidence type="ECO:0008006" key="9">
    <source>
        <dbReference type="Google" id="ProtNLM"/>
    </source>
</evidence>
<evidence type="ECO:0000256" key="4">
    <source>
        <dbReference type="ARBA" id="ARBA00022833"/>
    </source>
</evidence>
<keyword evidence="4" id="KW-0862">Zinc</keyword>
<dbReference type="Proteomes" id="UP000002640">
    <property type="component" value="Unassembled WGS sequence"/>
</dbReference>
<evidence type="ECO:0000256" key="2">
    <source>
        <dbReference type="ARBA" id="ARBA00022723"/>
    </source>
</evidence>
<dbReference type="PANTHER" id="PTHR46481:SF10">
    <property type="entry name" value="ZINC FINGER BED DOMAIN-CONTAINING PROTEIN 39"/>
    <property type="match status" value="1"/>
</dbReference>
<feature type="region of interest" description="Disordered" evidence="6">
    <location>
        <begin position="1"/>
        <end position="22"/>
    </location>
</feature>
<proteinExistence type="predicted"/>
<evidence type="ECO:0000256" key="3">
    <source>
        <dbReference type="ARBA" id="ARBA00022771"/>
    </source>
</evidence>
<feature type="compositionally biased region" description="Low complexity" evidence="6">
    <location>
        <begin position="1"/>
        <end position="11"/>
    </location>
</feature>
<keyword evidence="2" id="KW-0479">Metal-binding</keyword>
<dbReference type="PANTHER" id="PTHR46481">
    <property type="entry name" value="ZINC FINGER BED DOMAIN-CONTAINING PROTEIN 4"/>
    <property type="match status" value="1"/>
</dbReference>
<accession>G4YHV4</accession>
<evidence type="ECO:0000313" key="7">
    <source>
        <dbReference type="EMBL" id="EGZ29681.1"/>
    </source>
</evidence>